<dbReference type="InterPro" id="IPR051533">
    <property type="entry name" value="WaaL-like"/>
</dbReference>
<dbReference type="InterPro" id="IPR007016">
    <property type="entry name" value="O-antigen_ligase-rel_domated"/>
</dbReference>
<dbReference type="InterPro" id="IPR011990">
    <property type="entry name" value="TPR-like_helical_dom_sf"/>
</dbReference>
<protein>
    <submittedName>
        <fullName evidence="7">Lipid A core - O-antigen ligase and related enzymes</fullName>
    </submittedName>
</protein>
<keyword evidence="3 5" id="KW-1133">Transmembrane helix</keyword>
<feature type="transmembrane region" description="Helical" evidence="5">
    <location>
        <begin position="32"/>
        <end position="48"/>
    </location>
</feature>
<evidence type="ECO:0000256" key="5">
    <source>
        <dbReference type="SAM" id="Phobius"/>
    </source>
</evidence>
<accession>A0A379MUQ6</accession>
<dbReference type="Pfam" id="PF04932">
    <property type="entry name" value="Wzy_C"/>
    <property type="match status" value="1"/>
</dbReference>
<dbReference type="PANTHER" id="PTHR37422:SF23">
    <property type="entry name" value="TEICHURONIC ACID BIOSYNTHESIS PROTEIN TUAE"/>
    <property type="match status" value="1"/>
</dbReference>
<feature type="transmembrane region" description="Helical" evidence="5">
    <location>
        <begin position="9"/>
        <end position="26"/>
    </location>
</feature>
<dbReference type="Proteomes" id="UP000255233">
    <property type="component" value="Unassembled WGS sequence"/>
</dbReference>
<dbReference type="GO" id="GO:0016874">
    <property type="term" value="F:ligase activity"/>
    <property type="evidence" value="ECO:0007669"/>
    <property type="project" value="UniProtKB-KW"/>
</dbReference>
<comment type="subcellular location">
    <subcellularLocation>
        <location evidence="1">Membrane</location>
        <topology evidence="1">Multi-pass membrane protein</topology>
    </subcellularLocation>
</comment>
<evidence type="ECO:0000256" key="3">
    <source>
        <dbReference type="ARBA" id="ARBA00022989"/>
    </source>
</evidence>
<keyword evidence="4 5" id="KW-0472">Membrane</keyword>
<dbReference type="AlphaFoldDB" id="A0A379MUQ6"/>
<keyword evidence="2 5" id="KW-0812">Transmembrane</keyword>
<organism evidence="7 8">
    <name type="scientific">Rikenella microfusus</name>
    <dbReference type="NCBI Taxonomy" id="28139"/>
    <lineage>
        <taxon>Bacteria</taxon>
        <taxon>Pseudomonadati</taxon>
        <taxon>Bacteroidota</taxon>
        <taxon>Bacteroidia</taxon>
        <taxon>Bacteroidales</taxon>
        <taxon>Rikenellaceae</taxon>
        <taxon>Rikenella</taxon>
    </lineage>
</organism>
<name>A0A379MUQ6_9BACT</name>
<gene>
    <name evidence="7" type="ORF">NCTC11190_01852</name>
</gene>
<dbReference type="STRING" id="880526.GCA_000427365_01968"/>
<feature type="transmembrane region" description="Helical" evidence="5">
    <location>
        <begin position="382"/>
        <end position="400"/>
    </location>
</feature>
<dbReference type="OrthoDB" id="1097546at2"/>
<feature type="transmembrane region" description="Helical" evidence="5">
    <location>
        <begin position="60"/>
        <end position="80"/>
    </location>
</feature>
<evidence type="ECO:0000256" key="2">
    <source>
        <dbReference type="ARBA" id="ARBA00022692"/>
    </source>
</evidence>
<evidence type="ECO:0000256" key="4">
    <source>
        <dbReference type="ARBA" id="ARBA00023136"/>
    </source>
</evidence>
<evidence type="ECO:0000259" key="6">
    <source>
        <dbReference type="Pfam" id="PF04932"/>
    </source>
</evidence>
<feature type="domain" description="O-antigen ligase-related" evidence="6">
    <location>
        <begin position="195"/>
        <end position="308"/>
    </location>
</feature>
<dbReference type="EMBL" id="UGVL01000001">
    <property type="protein sequence ID" value="SUE34620.1"/>
    <property type="molecule type" value="Genomic_DNA"/>
</dbReference>
<dbReference type="RefSeq" id="WP_027291542.1">
    <property type="nucleotide sequence ID" value="NZ_UGVL01000001.1"/>
</dbReference>
<dbReference type="Gene3D" id="1.25.40.10">
    <property type="entry name" value="Tetratricopeptide repeat domain"/>
    <property type="match status" value="1"/>
</dbReference>
<evidence type="ECO:0000313" key="8">
    <source>
        <dbReference type="Proteomes" id="UP000255233"/>
    </source>
</evidence>
<dbReference type="GO" id="GO:0016020">
    <property type="term" value="C:membrane"/>
    <property type="evidence" value="ECO:0007669"/>
    <property type="project" value="UniProtKB-SubCell"/>
</dbReference>
<evidence type="ECO:0000313" key="7">
    <source>
        <dbReference type="EMBL" id="SUE34620.1"/>
    </source>
</evidence>
<proteinExistence type="predicted"/>
<feature type="transmembrane region" description="Helical" evidence="5">
    <location>
        <begin position="412"/>
        <end position="432"/>
    </location>
</feature>
<evidence type="ECO:0000256" key="1">
    <source>
        <dbReference type="ARBA" id="ARBA00004141"/>
    </source>
</evidence>
<feature type="transmembrane region" description="Helical" evidence="5">
    <location>
        <begin position="334"/>
        <end position="353"/>
    </location>
</feature>
<keyword evidence="7" id="KW-0436">Ligase</keyword>
<reference evidence="7 8" key="1">
    <citation type="submission" date="2018-06" db="EMBL/GenBank/DDBJ databases">
        <authorList>
            <consortium name="Pathogen Informatics"/>
            <person name="Doyle S."/>
        </authorList>
    </citation>
    <scope>NUCLEOTIDE SEQUENCE [LARGE SCALE GENOMIC DNA]</scope>
    <source>
        <strain evidence="7 8">NCTC11190</strain>
    </source>
</reference>
<feature type="transmembrane region" description="Helical" evidence="5">
    <location>
        <begin position="211"/>
        <end position="227"/>
    </location>
</feature>
<dbReference type="SUPFAM" id="SSF48452">
    <property type="entry name" value="TPR-like"/>
    <property type="match status" value="1"/>
</dbReference>
<keyword evidence="8" id="KW-1185">Reference proteome</keyword>
<feature type="transmembrane region" description="Helical" evidence="5">
    <location>
        <begin position="189"/>
        <end position="205"/>
    </location>
</feature>
<feature type="transmembrane region" description="Helical" evidence="5">
    <location>
        <begin position="164"/>
        <end position="182"/>
    </location>
</feature>
<feature type="transmembrane region" description="Helical" evidence="5">
    <location>
        <begin position="113"/>
        <end position="144"/>
    </location>
</feature>
<dbReference type="PANTHER" id="PTHR37422">
    <property type="entry name" value="TEICHURONIC ACID BIOSYNTHESIS PROTEIN TUAE"/>
    <property type="match status" value="1"/>
</dbReference>
<sequence>MGFLSAGNILSRVIAWLLFFVFVVLQCSLKDSYYVCGLLLSLTLAYIWTKRRFRFSVIDYFVAGIWLITIFATLCSSLPISWDLFYIRNITTAVLFYFILRSGYLSTADTDRLVLLVSLFAGITSLLAIVSFLYFSGSLAVVGLTDVYDFRFLYHPVGTSANTWGAYSLVYVGIIALTIYRYKEKRTGVIWLSIMLLPVIFSLIVTFSRGVYISYGLLLLVLTSSVCRSRSLTRNRKMLVLACCGVIHAGLIFPVRHEVLRTLEMTTTVSQQKSIEGRLTATQVAFDIFKRYPLTGVGPGNYSLVADREIYDDDNQSFLSVSPTIVAPLLAERGIIFLILCVGTFVLITIRLWKKQKKTWCDIWIYSVLGAVAFREATLPICFEKTGLLMLIFLFVALFVNSTEAKTRAVGSFTFAWLPVLTVGVICSFAIAHERNERSNIRFLECMQNNDLVGAEREIASTPLRMPYLVNRGLLYLRYDQITGDSTYLNRAALYFGQAIQMNDYDNRLKYYQAVVKVRQRKTLLAEELITKLARQSPANTLYRLALFRLQYERGEVDSAAENLTQAILLSPQLLDTQYWNDITSADSAFGENIISRLRRNIHESKAENPIIQAKQGKILLALGDIAGSQRMLERVIIRMPNLSRPWCYLGLIYRSMDKDSVGSLYIERALVLDPGDSFTSQCLSGSLTDIRDSGMRDGLEFLESKYAAKFNRWYHSEKVPVIIF</sequence>
<feature type="transmembrane region" description="Helical" evidence="5">
    <location>
        <begin position="86"/>
        <end position="106"/>
    </location>
</feature>